<sequence>MASELAQIEFYFPKDGKKAMGKRELADLIIEEMKKNGSIDYSGFADEKRLRDGIESHLGDVASLGYETLSGEQKQQAEHAIRKTIEKCNEILPIPVKNYVFVFPWSPTEEFRMFGGSLGVAPYSCVFHIFLSPRTWSHEALTNTVAHELNHTIFYYHHYDKFNNYDLLDNLIMEGLAENFREQVADLNPSPWSSALTEEEAFALLASLKDKLDSRDANFSQELFFGSNEYRRWSGYSIGYWVVKKFIRLNEGLSWGEIMKKDSREILDEAIKK</sequence>
<comment type="caution">
    <text evidence="2">The sequence shown here is derived from an EMBL/GenBank/DDBJ whole genome shotgun (WGS) entry which is preliminary data.</text>
</comment>
<dbReference type="Pfam" id="PF10026">
    <property type="entry name" value="DUF2268"/>
    <property type="match status" value="1"/>
</dbReference>
<organism evidence="2 3">
    <name type="scientific">Candidatus Zambryskibacteria bacterium RIFCSPHIGHO2_01_FULL_49_18</name>
    <dbReference type="NCBI Taxonomy" id="1802740"/>
    <lineage>
        <taxon>Bacteria</taxon>
        <taxon>Candidatus Zambryskiibacteriota</taxon>
    </lineage>
</organism>
<proteinExistence type="predicted"/>
<reference evidence="2 3" key="1">
    <citation type="journal article" date="2016" name="Nat. Commun.">
        <title>Thousands of microbial genomes shed light on interconnected biogeochemical processes in an aquifer system.</title>
        <authorList>
            <person name="Anantharaman K."/>
            <person name="Brown C.T."/>
            <person name="Hug L.A."/>
            <person name="Sharon I."/>
            <person name="Castelle C.J."/>
            <person name="Probst A.J."/>
            <person name="Thomas B.C."/>
            <person name="Singh A."/>
            <person name="Wilkins M.J."/>
            <person name="Karaoz U."/>
            <person name="Brodie E.L."/>
            <person name="Williams K.H."/>
            <person name="Hubbard S.S."/>
            <person name="Banfield J.F."/>
        </authorList>
    </citation>
    <scope>NUCLEOTIDE SEQUENCE [LARGE SCALE GENOMIC DNA]</scope>
</reference>
<accession>A0A1G2T2Y2</accession>
<feature type="domain" description="DUF2268" evidence="1">
    <location>
        <begin position="79"/>
        <end position="267"/>
    </location>
</feature>
<dbReference type="Proteomes" id="UP000178612">
    <property type="component" value="Unassembled WGS sequence"/>
</dbReference>
<dbReference type="InterPro" id="IPR018728">
    <property type="entry name" value="DUF2268"/>
</dbReference>
<evidence type="ECO:0000259" key="1">
    <source>
        <dbReference type="Pfam" id="PF10026"/>
    </source>
</evidence>
<dbReference type="AlphaFoldDB" id="A0A1G2T2Y2"/>
<evidence type="ECO:0000313" key="3">
    <source>
        <dbReference type="Proteomes" id="UP000178612"/>
    </source>
</evidence>
<gene>
    <name evidence="2" type="ORF">A2758_00770</name>
</gene>
<name>A0A1G2T2Y2_9BACT</name>
<dbReference type="EMBL" id="MHVJ01000011">
    <property type="protein sequence ID" value="OHA91624.1"/>
    <property type="molecule type" value="Genomic_DNA"/>
</dbReference>
<protein>
    <recommendedName>
        <fullName evidence="1">DUF2268 domain-containing protein</fullName>
    </recommendedName>
</protein>
<evidence type="ECO:0000313" key="2">
    <source>
        <dbReference type="EMBL" id="OHA91624.1"/>
    </source>
</evidence>